<comment type="similarity">
    <text evidence="1">Belongs to the FabD family.</text>
</comment>
<dbReference type="GO" id="GO:0004314">
    <property type="term" value="F:[acyl-carrier-protein] S-malonyltransferase activity"/>
    <property type="evidence" value="ECO:0007669"/>
    <property type="project" value="UniProtKB-EC"/>
</dbReference>
<evidence type="ECO:0000256" key="3">
    <source>
        <dbReference type="ARBA" id="ARBA00022679"/>
    </source>
</evidence>
<dbReference type="InterPro" id="IPR016036">
    <property type="entry name" value="Malonyl_transacylase_ACP-bd"/>
</dbReference>
<keyword evidence="4" id="KW-0012">Acyltransferase</keyword>
<feature type="domain" description="Malonyl-CoA:ACP transacylase (MAT)" evidence="6">
    <location>
        <begin position="1"/>
        <end position="282"/>
    </location>
</feature>
<dbReference type="InterPro" id="IPR004410">
    <property type="entry name" value="Malonyl_CoA-ACP_transAc_FabD"/>
</dbReference>
<evidence type="ECO:0000256" key="1">
    <source>
        <dbReference type="ARBA" id="ARBA00008217"/>
    </source>
</evidence>
<dbReference type="SMART" id="SM00827">
    <property type="entry name" value="PKS_AT"/>
    <property type="match status" value="1"/>
</dbReference>
<dbReference type="PANTHER" id="PTHR42681">
    <property type="entry name" value="MALONYL-COA-ACYL CARRIER PROTEIN TRANSACYLASE, MITOCHONDRIAL"/>
    <property type="match status" value="1"/>
</dbReference>
<sequence length="291" mass="30844">MGRSLADTYPEAACVFEEADDVLGFSISKLAWEGPEEDLVLTKNAQPAMLVHSTAVNRVIQGRLGEVGMAAGHSLGEFSAHVAAGTLDFAEAVLTVRLRGELMYAAGLERPGTMAAVIGLDDESVVSVCEQAQDEAGVCVPANFNATGQVVISGDLASVELAMDYAMKAGAKRVVRLSVSGGFHSPLMAPAEAEFEDWLAPLSFHDPAFPVIANVTAKPVSTGDAARALLIRQFTTPVQWAASVLHMADCGADRFLEIGPGSVLRGLNRRIVRRIPCVSLGEPEDLDEWEP</sequence>
<evidence type="ECO:0000256" key="4">
    <source>
        <dbReference type="ARBA" id="ARBA00023315"/>
    </source>
</evidence>
<accession>A0A381PKR0</accession>
<evidence type="ECO:0000259" key="6">
    <source>
        <dbReference type="SMART" id="SM00827"/>
    </source>
</evidence>
<dbReference type="InterPro" id="IPR050858">
    <property type="entry name" value="Mal-CoA-ACP_Trans/PKS_FabD"/>
</dbReference>
<dbReference type="SUPFAM" id="SSF52151">
    <property type="entry name" value="FabD/lysophospholipase-like"/>
    <property type="match status" value="1"/>
</dbReference>
<reference evidence="7" key="1">
    <citation type="submission" date="2018-05" db="EMBL/GenBank/DDBJ databases">
        <authorList>
            <person name="Lanie J.A."/>
            <person name="Ng W.-L."/>
            <person name="Kazmierczak K.M."/>
            <person name="Andrzejewski T.M."/>
            <person name="Davidsen T.M."/>
            <person name="Wayne K.J."/>
            <person name="Tettelin H."/>
            <person name="Glass J.I."/>
            <person name="Rusch D."/>
            <person name="Podicherti R."/>
            <person name="Tsui H.-C.T."/>
            <person name="Winkler M.E."/>
        </authorList>
    </citation>
    <scope>NUCLEOTIDE SEQUENCE</scope>
</reference>
<dbReference type="EC" id="2.3.1.39" evidence="2"/>
<dbReference type="Pfam" id="PF00698">
    <property type="entry name" value="Acyl_transf_1"/>
    <property type="match status" value="1"/>
</dbReference>
<organism evidence="7">
    <name type="scientific">marine metagenome</name>
    <dbReference type="NCBI Taxonomy" id="408172"/>
    <lineage>
        <taxon>unclassified sequences</taxon>
        <taxon>metagenomes</taxon>
        <taxon>ecological metagenomes</taxon>
    </lineage>
</organism>
<dbReference type="InterPro" id="IPR016035">
    <property type="entry name" value="Acyl_Trfase/lysoPLipase"/>
</dbReference>
<evidence type="ECO:0000313" key="7">
    <source>
        <dbReference type="EMBL" id="SUZ67602.1"/>
    </source>
</evidence>
<dbReference type="GO" id="GO:0006633">
    <property type="term" value="P:fatty acid biosynthetic process"/>
    <property type="evidence" value="ECO:0007669"/>
    <property type="project" value="TreeGrafter"/>
</dbReference>
<dbReference type="PIRSF" id="PIRSF000446">
    <property type="entry name" value="Mct"/>
    <property type="match status" value="1"/>
</dbReference>
<dbReference type="SUPFAM" id="SSF55048">
    <property type="entry name" value="Probable ACP-binding domain of malonyl-CoA ACP transacylase"/>
    <property type="match status" value="1"/>
</dbReference>
<dbReference type="PANTHER" id="PTHR42681:SF1">
    <property type="entry name" value="MALONYL-COA-ACYL CARRIER PROTEIN TRANSACYLASE, MITOCHONDRIAL"/>
    <property type="match status" value="1"/>
</dbReference>
<name>A0A381PKR0_9ZZZZ</name>
<proteinExistence type="inferred from homology"/>
<dbReference type="GO" id="GO:0005829">
    <property type="term" value="C:cytosol"/>
    <property type="evidence" value="ECO:0007669"/>
    <property type="project" value="TreeGrafter"/>
</dbReference>
<gene>
    <name evidence="7" type="ORF">METZ01_LOCUS20456</name>
</gene>
<dbReference type="AlphaFoldDB" id="A0A381PKR0"/>
<dbReference type="FunFam" id="3.30.70.250:FF:000001">
    <property type="entry name" value="Malonyl CoA-acyl carrier protein transacylase"/>
    <property type="match status" value="1"/>
</dbReference>
<comment type="catalytic activity">
    <reaction evidence="5">
        <text>holo-[ACP] + malonyl-CoA = malonyl-[ACP] + CoA</text>
        <dbReference type="Rhea" id="RHEA:41792"/>
        <dbReference type="Rhea" id="RHEA-COMP:9623"/>
        <dbReference type="Rhea" id="RHEA-COMP:9685"/>
        <dbReference type="ChEBI" id="CHEBI:57287"/>
        <dbReference type="ChEBI" id="CHEBI:57384"/>
        <dbReference type="ChEBI" id="CHEBI:64479"/>
        <dbReference type="ChEBI" id="CHEBI:78449"/>
        <dbReference type="EC" id="2.3.1.39"/>
    </reaction>
</comment>
<dbReference type="InterPro" id="IPR014043">
    <property type="entry name" value="Acyl_transferase_dom"/>
</dbReference>
<evidence type="ECO:0000256" key="5">
    <source>
        <dbReference type="ARBA" id="ARBA00048462"/>
    </source>
</evidence>
<dbReference type="Gene3D" id="3.40.366.10">
    <property type="entry name" value="Malonyl-Coenzyme A Acyl Carrier Protein, domain 2"/>
    <property type="match status" value="1"/>
</dbReference>
<protein>
    <recommendedName>
        <fullName evidence="2">[acyl-carrier-protein] S-malonyltransferase</fullName>
        <ecNumber evidence="2">2.3.1.39</ecNumber>
    </recommendedName>
</protein>
<evidence type="ECO:0000256" key="2">
    <source>
        <dbReference type="ARBA" id="ARBA00013258"/>
    </source>
</evidence>
<dbReference type="Gene3D" id="3.30.70.250">
    <property type="entry name" value="Malonyl-CoA ACP transacylase, ACP-binding"/>
    <property type="match status" value="1"/>
</dbReference>
<dbReference type="NCBIfam" id="TIGR00128">
    <property type="entry name" value="fabD"/>
    <property type="match status" value="1"/>
</dbReference>
<dbReference type="EMBL" id="UINC01001016">
    <property type="protein sequence ID" value="SUZ67602.1"/>
    <property type="molecule type" value="Genomic_DNA"/>
</dbReference>
<dbReference type="InterPro" id="IPR024925">
    <property type="entry name" value="Malonyl_CoA-ACP_transAc"/>
</dbReference>
<keyword evidence="3" id="KW-0808">Transferase</keyword>
<dbReference type="InterPro" id="IPR001227">
    <property type="entry name" value="Ac_transferase_dom_sf"/>
</dbReference>